<comment type="caution">
    <text evidence="2">The sequence shown here is derived from an EMBL/GenBank/DDBJ whole genome shotgun (WGS) entry which is preliminary data.</text>
</comment>
<feature type="transmembrane region" description="Helical" evidence="1">
    <location>
        <begin position="418"/>
        <end position="439"/>
    </location>
</feature>
<evidence type="ECO:0000256" key="1">
    <source>
        <dbReference type="SAM" id="Phobius"/>
    </source>
</evidence>
<evidence type="ECO:0000313" key="2">
    <source>
        <dbReference type="EMBL" id="EXZ74944.1"/>
    </source>
</evidence>
<accession>A0A016CU86</accession>
<keyword evidence="1" id="KW-0472">Membrane</keyword>
<name>A0A016CU86_BACFG</name>
<feature type="transmembrane region" description="Helical" evidence="1">
    <location>
        <begin position="715"/>
        <end position="734"/>
    </location>
</feature>
<dbReference type="PATRIC" id="fig|1339314.3.peg.914"/>
<evidence type="ECO:0000313" key="3">
    <source>
        <dbReference type="Proteomes" id="UP000020938"/>
    </source>
</evidence>
<dbReference type="Proteomes" id="UP000020938">
    <property type="component" value="Unassembled WGS sequence"/>
</dbReference>
<organism evidence="2 3">
    <name type="scientific">Bacteroides fragilis str. 3976T8</name>
    <dbReference type="NCBI Taxonomy" id="1339314"/>
    <lineage>
        <taxon>Bacteria</taxon>
        <taxon>Pseudomonadati</taxon>
        <taxon>Bacteroidota</taxon>
        <taxon>Bacteroidia</taxon>
        <taxon>Bacteroidales</taxon>
        <taxon>Bacteroidaceae</taxon>
        <taxon>Bacteroides</taxon>
    </lineage>
</organism>
<feature type="transmembrane region" description="Helical" evidence="1">
    <location>
        <begin position="490"/>
        <end position="511"/>
    </location>
</feature>
<gene>
    <name evidence="2" type="ORF">M123_0668</name>
</gene>
<dbReference type="RefSeq" id="WP_032597680.1">
    <property type="nucleotide sequence ID" value="NZ_JGDS01000034.1"/>
</dbReference>
<reference evidence="2 3" key="1">
    <citation type="submission" date="2014-02" db="EMBL/GenBank/DDBJ databases">
        <authorList>
            <person name="Sears C."/>
            <person name="Carroll K."/>
            <person name="Sack B.R."/>
            <person name="Qadri F."/>
            <person name="Myers L.L."/>
            <person name="Chung G.-T."/>
            <person name="Escheverria P."/>
            <person name="Fraser C.M."/>
            <person name="Sadzewicz L."/>
            <person name="Shefchek K.A."/>
            <person name="Tallon L."/>
            <person name="Das S.P."/>
            <person name="Daugherty S."/>
            <person name="Mongodin E.F."/>
        </authorList>
    </citation>
    <scope>NUCLEOTIDE SEQUENCE [LARGE SCALE GENOMIC DNA]</scope>
    <source>
        <strain evidence="2 3">3976T8</strain>
    </source>
</reference>
<dbReference type="AlphaFoldDB" id="A0A016CU86"/>
<dbReference type="EMBL" id="JGDS01000034">
    <property type="protein sequence ID" value="EXZ74944.1"/>
    <property type="molecule type" value="Genomic_DNA"/>
</dbReference>
<feature type="transmembrane region" description="Helical" evidence="1">
    <location>
        <begin position="451"/>
        <end position="470"/>
    </location>
</feature>
<keyword evidence="1" id="KW-0812">Transmembrane</keyword>
<feature type="transmembrane region" description="Helical" evidence="1">
    <location>
        <begin position="387"/>
        <end position="406"/>
    </location>
</feature>
<feature type="transmembrane region" description="Helical" evidence="1">
    <location>
        <begin position="357"/>
        <end position="375"/>
    </location>
</feature>
<keyword evidence="1" id="KW-1133">Transmembrane helix</keyword>
<protein>
    <submittedName>
        <fullName evidence="2">Putative membrane protein</fullName>
    </submittedName>
</protein>
<proteinExistence type="predicted"/>
<sequence length="743" mass="86612">MNYGRFFALDLDASDISHGIAVFNYHEVQNLNRNNWCKEIHDTPQYPIYLQFTPEGVSFYLHYVKELGESQVAHQDSLILSLSLSSDLDVKDNLTEAINRIYDTVFPLNLSNNPIYEVIQECVSKPTGLVCYSSLNIFNKGEKRSCGKGTDKKEPFNHHFVRKLFLDFLYDLEHSDVFENTVLYDDIYIKLHKNFLFNAIANKAEYYYQRYQQVLYKGTLRAPWDIPQKKLFYAEYYAKAEQRWVETITSAKADRCFNDSQWFSDVESEIDSVYISKSEVTCRGCGRVENDYMECCNEYVSKIIVPSHKLLSNKYKSTKDEITGIVTTSAKAASNWYLKKYSFSGTLKIWYGRWYKWMNVIIVSFVLSLCSIFLLPSFDKKIFSDQVTPSLIIVSGILFLWVLGFINYRRWHIRSVSCINILMPRLFASIVAAWFTLAIGEDIFKGFFDIIHQKWVSCTLLVILVVFVNYEIGKINPYISFCKKVYRTTILISVAFSYAFIVGILVINFFGGKYLERSDYIDEFYINNVFTKVPDFKIPENRQPRIVNDIFYGTLNKYNDSIVPVIGRTWKDIEGVDTLHTQTEKDRYPMFDVMDKTGKTIAEIDYGFTLVLLKEFVHNSHVPDMAKMQEKLFDGSTTKSRVDSVCVLYDKLRAQGCQSCQEDSSFYNSACCELLRCLDNHHVYQQVLKELAPMDKDRHEILKEDKFNILIFRDMLLQFTFFAMFIGIFIQLILEEKSITEPV</sequence>